<dbReference type="PROSITE" id="PS51194">
    <property type="entry name" value="HELICASE_CTER"/>
    <property type="match status" value="1"/>
</dbReference>
<evidence type="ECO:0000313" key="9">
    <source>
        <dbReference type="Proteomes" id="UP001249851"/>
    </source>
</evidence>
<organism evidence="8 9">
    <name type="scientific">Acropora cervicornis</name>
    <name type="common">Staghorn coral</name>
    <dbReference type="NCBI Taxonomy" id="6130"/>
    <lineage>
        <taxon>Eukaryota</taxon>
        <taxon>Metazoa</taxon>
        <taxon>Cnidaria</taxon>
        <taxon>Anthozoa</taxon>
        <taxon>Hexacorallia</taxon>
        <taxon>Scleractinia</taxon>
        <taxon>Astrocoeniina</taxon>
        <taxon>Acroporidae</taxon>
        <taxon>Acropora</taxon>
    </lineage>
</organism>
<dbReference type="GO" id="GO:0004527">
    <property type="term" value="F:exonuclease activity"/>
    <property type="evidence" value="ECO:0007669"/>
    <property type="project" value="UniProtKB-KW"/>
</dbReference>
<sequence length="248" mass="28135">MRLVVATCALGMGVDIPDVELIIHYGIPTEIESYVQEIGRGGRDGRACDALLYYKPYHLSHCEKDMRQYVKGTNCRRKELLKHFKEKEASLDVMHKCCDFCTQLCKCQGDECVVQLEAQENVDARLPVESLSRTVESEESELFIELLTDIDKLGTYETLGSDLILEIAGKLEYIFLADYLIEHFPIFNPHLANDILLAVKDIFNDISEESAYMTMDFEPYFEDDPLLLGAAYCSNISESSSDDNDSLQ</sequence>
<comment type="catalytic activity">
    <reaction evidence="4">
        <text>Couples ATP hydrolysis with the unwinding of duplex DNA by translocating in the 3'-5' direction.</text>
        <dbReference type="EC" id="5.6.2.4"/>
    </reaction>
</comment>
<dbReference type="GO" id="GO:0005694">
    <property type="term" value="C:chromosome"/>
    <property type="evidence" value="ECO:0007669"/>
    <property type="project" value="TreeGrafter"/>
</dbReference>
<evidence type="ECO:0000256" key="1">
    <source>
        <dbReference type="ARBA" id="ARBA00005446"/>
    </source>
</evidence>
<dbReference type="GO" id="GO:0003677">
    <property type="term" value="F:DNA binding"/>
    <property type="evidence" value="ECO:0007669"/>
    <property type="project" value="UniProtKB-KW"/>
</dbReference>
<proteinExistence type="inferred from homology"/>
<accession>A0AAD9QJ36</accession>
<dbReference type="PANTHER" id="PTHR13710">
    <property type="entry name" value="DNA HELICASE RECQ FAMILY MEMBER"/>
    <property type="match status" value="1"/>
</dbReference>
<dbReference type="GO" id="GO:0009378">
    <property type="term" value="F:four-way junction helicase activity"/>
    <property type="evidence" value="ECO:0007669"/>
    <property type="project" value="TreeGrafter"/>
</dbReference>
<dbReference type="GO" id="GO:0043138">
    <property type="term" value="F:3'-5' DNA helicase activity"/>
    <property type="evidence" value="ECO:0007669"/>
    <property type="project" value="UniProtKB-EC"/>
</dbReference>
<keyword evidence="8" id="KW-0347">Helicase</keyword>
<keyword evidence="2" id="KW-0238">DNA-binding</keyword>
<evidence type="ECO:0000313" key="8">
    <source>
        <dbReference type="EMBL" id="KAK2561846.1"/>
    </source>
</evidence>
<keyword evidence="8" id="KW-0378">Hydrolase</keyword>
<evidence type="ECO:0000256" key="5">
    <source>
        <dbReference type="ARBA" id="ARBA00034808"/>
    </source>
</evidence>
<comment type="similarity">
    <text evidence="1">Belongs to the helicase family. RecQ subfamily.</text>
</comment>
<evidence type="ECO:0000256" key="4">
    <source>
        <dbReference type="ARBA" id="ARBA00034617"/>
    </source>
</evidence>
<reference evidence="8" key="1">
    <citation type="journal article" date="2023" name="G3 (Bethesda)">
        <title>Whole genome assembly and annotation of the endangered Caribbean coral Acropora cervicornis.</title>
        <authorList>
            <person name="Selwyn J.D."/>
            <person name="Vollmer S.V."/>
        </authorList>
    </citation>
    <scope>NUCLEOTIDE SEQUENCE</scope>
    <source>
        <strain evidence="8">K2</strain>
    </source>
</reference>
<dbReference type="SUPFAM" id="SSF52540">
    <property type="entry name" value="P-loop containing nucleoside triphosphate hydrolases"/>
    <property type="match status" value="1"/>
</dbReference>
<evidence type="ECO:0000256" key="3">
    <source>
        <dbReference type="ARBA" id="ARBA00023235"/>
    </source>
</evidence>
<dbReference type="AlphaFoldDB" id="A0AAD9QJ36"/>
<protein>
    <recommendedName>
        <fullName evidence="5">DNA 3'-5' helicase</fullName>
        <ecNumber evidence="5">5.6.2.4</ecNumber>
    </recommendedName>
    <alternativeName>
        <fullName evidence="6">DNA 3'-5' helicase Q1</fullName>
    </alternativeName>
</protein>
<dbReference type="EC" id="5.6.2.4" evidence="5"/>
<dbReference type="Gene3D" id="3.40.50.300">
    <property type="entry name" value="P-loop containing nucleotide triphosphate hydrolases"/>
    <property type="match status" value="1"/>
</dbReference>
<keyword evidence="8" id="KW-0269">Exonuclease</keyword>
<dbReference type="Proteomes" id="UP001249851">
    <property type="component" value="Unassembled WGS sequence"/>
</dbReference>
<dbReference type="EMBL" id="JARQWQ010000031">
    <property type="protein sequence ID" value="KAK2561846.1"/>
    <property type="molecule type" value="Genomic_DNA"/>
</dbReference>
<evidence type="ECO:0000256" key="2">
    <source>
        <dbReference type="ARBA" id="ARBA00023125"/>
    </source>
</evidence>
<reference evidence="8" key="2">
    <citation type="journal article" date="2023" name="Science">
        <title>Genomic signatures of disease resistance in endangered staghorn corals.</title>
        <authorList>
            <person name="Vollmer S.V."/>
            <person name="Selwyn J.D."/>
            <person name="Despard B.A."/>
            <person name="Roesel C.L."/>
        </authorList>
    </citation>
    <scope>NUCLEOTIDE SEQUENCE</scope>
    <source>
        <strain evidence="8">K2</strain>
    </source>
</reference>
<gene>
    <name evidence="8" type="ORF">P5673_015237</name>
</gene>
<feature type="domain" description="Helicase C-terminal" evidence="7">
    <location>
        <begin position="1"/>
        <end position="92"/>
    </location>
</feature>
<evidence type="ECO:0000259" key="7">
    <source>
        <dbReference type="PROSITE" id="PS51194"/>
    </source>
</evidence>
<keyword evidence="8" id="KW-0067">ATP-binding</keyword>
<dbReference type="GO" id="GO:0005737">
    <property type="term" value="C:cytoplasm"/>
    <property type="evidence" value="ECO:0007669"/>
    <property type="project" value="TreeGrafter"/>
</dbReference>
<comment type="caution">
    <text evidence="8">The sequence shown here is derived from an EMBL/GenBank/DDBJ whole genome shotgun (WGS) entry which is preliminary data.</text>
</comment>
<keyword evidence="8" id="KW-0547">Nucleotide-binding</keyword>
<dbReference type="InterPro" id="IPR001650">
    <property type="entry name" value="Helicase_C-like"/>
</dbReference>
<dbReference type="InterPro" id="IPR027417">
    <property type="entry name" value="P-loop_NTPase"/>
</dbReference>
<dbReference type="GO" id="GO:0000724">
    <property type="term" value="P:double-strand break repair via homologous recombination"/>
    <property type="evidence" value="ECO:0007669"/>
    <property type="project" value="TreeGrafter"/>
</dbReference>
<keyword evidence="9" id="KW-1185">Reference proteome</keyword>
<dbReference type="PANTHER" id="PTHR13710:SF105">
    <property type="entry name" value="ATP-DEPENDENT DNA HELICASE Q1"/>
    <property type="match status" value="1"/>
</dbReference>
<dbReference type="Pfam" id="PF00271">
    <property type="entry name" value="Helicase_C"/>
    <property type="match status" value="1"/>
</dbReference>
<evidence type="ECO:0000256" key="6">
    <source>
        <dbReference type="ARBA" id="ARBA00044566"/>
    </source>
</evidence>
<keyword evidence="3" id="KW-0413">Isomerase</keyword>
<name>A0AAD9QJ36_ACRCE</name>
<keyword evidence="8" id="KW-0540">Nuclease</keyword>